<dbReference type="Gene3D" id="1.10.3210.10">
    <property type="entry name" value="Hypothetical protein af1432"/>
    <property type="match status" value="2"/>
</dbReference>
<feature type="transmembrane region" description="Helical" evidence="2">
    <location>
        <begin position="12"/>
        <end position="31"/>
    </location>
</feature>
<dbReference type="InterPro" id="IPR029016">
    <property type="entry name" value="GAF-like_dom_sf"/>
</dbReference>
<evidence type="ECO:0000313" key="5">
    <source>
        <dbReference type="Proteomes" id="UP000015503"/>
    </source>
</evidence>
<proteinExistence type="predicted"/>
<dbReference type="Gene3D" id="3.30.450.20">
    <property type="entry name" value="PAS domain"/>
    <property type="match status" value="1"/>
</dbReference>
<dbReference type="Proteomes" id="UP000015503">
    <property type="component" value="Chromosome"/>
</dbReference>
<dbReference type="InterPro" id="IPR003018">
    <property type="entry name" value="GAF"/>
</dbReference>
<sequence>MSRARPLRFYLVLFMVLMTSGVGGVIAFVLYERSAGLIAQRAATQARDSAKETAAELERLLGPIRTNVKLLTLAPGLDADDSQRDLAALPEMVEALDSSPVMVSVFVGNERGDYFQLRPLSDQRDMAFFDAPVGARYLLQSVVRNADGARSRYVFLDRLLSPIGQRLSDHLTDFDPRERPWYTLAKQRGELVRTPPYRFFETRVIGSTVAMMTPGGQVVGADLCHTLLDDWLRQTRHTFGSRMLIFDGQSRVLAGDTLDHGPEADDRQVTLGQMSDSVIAGFAALPLPDSAFGADSLVTQLQSVDGDDWQFYLQRLPVPEAATLFLGIAVPRDELLHEAEILRDQALLVTLVALLVTGALAYWLAGVVSRPIDRLARQSTRVRYFEFDVELNEENSPIREVRELSITLQRNRDAMGGFINALKRLNDEPDIRRLLPTLLQVTVESSQGQGALLFIPEEGGGLEAVAGLWRGQPIEQGLGACTGLFAAEQALASRQTQASAAEAEAAARFGLSPCASVSVPLFSRHGEAQGVLVLFHATPPLASHLRFIEALSGFAAVALETRGLLDQRKAMFDSLIRLIATAVDAKSPYTGGHCARVPELARLLAEAACAEREGPFAGFHMSAEDHEAMHIAAWLHDCGKITTPEYVVDKSTRLETLYDRIHEVRMRFEVLKRDARIDWLEALRAGADPEAATATRDAALQRLDDDFAFVAACNQAGSMDDERRERLRQVAGRTWLRTLDDRLGISGEARQRKEALPAPELPVPEPLLADRPEHRVPRRAEERFGADNPWGVNLRQPELLYDLGELKNLSIGRGNLTEEERYKINEHVVQTIRMLEALPFPGTLAQVPEIAGGHHERMDGRGYPRGLDASQLSLQARMLAIADVLEALTARDRPYKPSKTLEQALAIMKGMCEQGHLDPDLFSLLLRSGACLHYAERYLAEVPEADALLRFVPENCKPA</sequence>
<dbReference type="GO" id="GO:0008081">
    <property type="term" value="F:phosphoric diester hydrolase activity"/>
    <property type="evidence" value="ECO:0007669"/>
    <property type="project" value="UniProtKB-ARBA"/>
</dbReference>
<accession>S6ASK3</accession>
<dbReference type="InterPro" id="IPR052020">
    <property type="entry name" value="Cyclic_di-GMP/3'3'-cGAMP_PDE"/>
</dbReference>
<dbReference type="SUPFAM" id="SSF55781">
    <property type="entry name" value="GAF domain-like"/>
    <property type="match status" value="1"/>
</dbReference>
<dbReference type="Pfam" id="PF13487">
    <property type="entry name" value="HD_5"/>
    <property type="match status" value="1"/>
</dbReference>
<reference evidence="4 5" key="1">
    <citation type="journal article" date="2013" name="Genome Announc.">
        <title>Complete Genome Sequence of the Carbazole Degrader Pseudomonas resinovorans Strain CA10 (NBRC 106553).</title>
        <authorList>
            <person name="Shintani M."/>
            <person name="Hosoyama A."/>
            <person name="Ohji S."/>
            <person name="Tsuchikane K."/>
            <person name="Takarada H."/>
            <person name="Yamazoe A."/>
            <person name="Fujita N."/>
            <person name="Nojiri H."/>
        </authorList>
    </citation>
    <scope>NUCLEOTIDE SEQUENCE [LARGE SCALE GENOMIC DNA]</scope>
    <source>
        <strain evidence="4 5">NBRC 106553</strain>
    </source>
</reference>
<dbReference type="InterPro" id="IPR003607">
    <property type="entry name" value="HD/PDEase_dom"/>
</dbReference>
<keyword evidence="2" id="KW-0472">Membrane</keyword>
<dbReference type="Gene3D" id="6.10.340.10">
    <property type="match status" value="1"/>
</dbReference>
<dbReference type="PANTHER" id="PTHR45228:SF5">
    <property type="entry name" value="CYCLIC DI-GMP PHOSPHODIESTERASE VC_1348-RELATED"/>
    <property type="match status" value="1"/>
</dbReference>
<evidence type="ECO:0000313" key="4">
    <source>
        <dbReference type="EMBL" id="BAN47036.1"/>
    </source>
</evidence>
<dbReference type="EMBL" id="AP013068">
    <property type="protein sequence ID" value="BAN47036.1"/>
    <property type="molecule type" value="Genomic_DNA"/>
</dbReference>
<dbReference type="OrthoDB" id="9764808at2"/>
<dbReference type="SMART" id="SM00471">
    <property type="entry name" value="HDc"/>
    <property type="match status" value="1"/>
</dbReference>
<dbReference type="HOGENOM" id="CLU_010403_1_0_6"/>
<gene>
    <name evidence="4" type="ORF">PCA10_13040</name>
</gene>
<dbReference type="CDD" id="cd00077">
    <property type="entry name" value="HDc"/>
    <property type="match status" value="2"/>
</dbReference>
<dbReference type="InterPro" id="IPR037522">
    <property type="entry name" value="HD_GYP_dom"/>
</dbReference>
<keyword evidence="2" id="KW-0812">Transmembrane</keyword>
<feature type="region of interest" description="Disordered" evidence="1">
    <location>
        <begin position="748"/>
        <end position="773"/>
    </location>
</feature>
<keyword evidence="2" id="KW-1133">Transmembrane helix</keyword>
<evidence type="ECO:0000256" key="2">
    <source>
        <dbReference type="SAM" id="Phobius"/>
    </source>
</evidence>
<dbReference type="Pfam" id="PF13185">
    <property type="entry name" value="GAF_2"/>
    <property type="match status" value="1"/>
</dbReference>
<name>S6ASK3_METRE</name>
<dbReference type="SUPFAM" id="SSF109604">
    <property type="entry name" value="HD-domain/PDEase-like"/>
    <property type="match status" value="2"/>
</dbReference>
<evidence type="ECO:0000256" key="1">
    <source>
        <dbReference type="SAM" id="MobiDB-lite"/>
    </source>
</evidence>
<dbReference type="RefSeq" id="WP_016491238.1">
    <property type="nucleotide sequence ID" value="NC_021499.1"/>
</dbReference>
<dbReference type="PROSITE" id="PS51832">
    <property type="entry name" value="HD_GYP"/>
    <property type="match status" value="1"/>
</dbReference>
<protein>
    <recommendedName>
        <fullName evidence="3">HD-GYP domain-containing protein</fullName>
    </recommendedName>
</protein>
<dbReference type="KEGG" id="pre:PCA10_13040"/>
<keyword evidence="5" id="KW-1185">Reference proteome</keyword>
<dbReference type="SMART" id="SM00065">
    <property type="entry name" value="GAF"/>
    <property type="match status" value="1"/>
</dbReference>
<feature type="domain" description="HD-GYP" evidence="3">
    <location>
        <begin position="732"/>
        <end position="941"/>
    </location>
</feature>
<dbReference type="Gene3D" id="3.30.450.40">
    <property type="match status" value="1"/>
</dbReference>
<dbReference type="AlphaFoldDB" id="S6ASK3"/>
<dbReference type="STRING" id="1245471.PCA10_13040"/>
<evidence type="ECO:0000259" key="3">
    <source>
        <dbReference type="PROSITE" id="PS51832"/>
    </source>
</evidence>
<dbReference type="eggNOG" id="COG2206">
    <property type="taxonomic scope" value="Bacteria"/>
</dbReference>
<organism evidence="4 5">
    <name type="scientific">Metapseudomonas resinovorans NBRC 106553</name>
    <dbReference type="NCBI Taxonomy" id="1245471"/>
    <lineage>
        <taxon>Bacteria</taxon>
        <taxon>Pseudomonadati</taxon>
        <taxon>Pseudomonadota</taxon>
        <taxon>Gammaproteobacteria</taxon>
        <taxon>Pseudomonadales</taxon>
        <taxon>Pseudomonadaceae</taxon>
        <taxon>Metapseudomonas</taxon>
    </lineage>
</organism>
<dbReference type="PANTHER" id="PTHR45228">
    <property type="entry name" value="CYCLIC DI-GMP PHOSPHODIESTERASE TM_0186-RELATED"/>
    <property type="match status" value="1"/>
</dbReference>
<dbReference type="PATRIC" id="fig|1245471.3.peg.1318"/>